<dbReference type="EMBL" id="DVOS01000037">
    <property type="protein sequence ID" value="HIV23061.1"/>
    <property type="molecule type" value="Genomic_DNA"/>
</dbReference>
<accession>A0A9D1NZ14</accession>
<proteinExistence type="inferred from homology"/>
<name>A0A9D1NZ14_9FIRM</name>
<dbReference type="Pfam" id="PF00266">
    <property type="entry name" value="Aminotran_5"/>
    <property type="match status" value="1"/>
</dbReference>
<dbReference type="Gene3D" id="3.40.640.10">
    <property type="entry name" value="Type I PLP-dependent aspartate aminotransferase-like (Major domain)"/>
    <property type="match status" value="1"/>
</dbReference>
<dbReference type="PANTHER" id="PTHR43586:SF4">
    <property type="entry name" value="ISOPENICILLIN N EPIMERASE"/>
    <property type="match status" value="1"/>
</dbReference>
<comment type="similarity">
    <text evidence="2">Belongs to the class-V pyridoxal-phosphate-dependent aminotransferase family. Csd subfamily.</text>
</comment>
<dbReference type="EC" id="2.8.1.7" evidence="3"/>
<dbReference type="InterPro" id="IPR015424">
    <property type="entry name" value="PyrdxlP-dep_Trfase"/>
</dbReference>
<dbReference type="GO" id="GO:0008483">
    <property type="term" value="F:transaminase activity"/>
    <property type="evidence" value="ECO:0007669"/>
    <property type="project" value="UniProtKB-KW"/>
</dbReference>
<organism evidence="7 8">
    <name type="scientific">Candidatus Merdiplasma excrementigallinarum</name>
    <dbReference type="NCBI Taxonomy" id="2840864"/>
    <lineage>
        <taxon>Bacteria</taxon>
        <taxon>Bacillati</taxon>
        <taxon>Bacillota</taxon>
        <taxon>Clostridia</taxon>
        <taxon>Lachnospirales</taxon>
        <taxon>Lachnospiraceae</taxon>
        <taxon>Lachnospiraceae incertae sedis</taxon>
        <taxon>Candidatus Merdiplasma</taxon>
    </lineage>
</organism>
<evidence type="ECO:0000256" key="5">
    <source>
        <dbReference type="ARBA" id="ARBA00050776"/>
    </source>
</evidence>
<dbReference type="InterPro" id="IPR000192">
    <property type="entry name" value="Aminotrans_V_dom"/>
</dbReference>
<comment type="caution">
    <text evidence="7">The sequence shown here is derived from an EMBL/GenBank/DDBJ whole genome shotgun (WGS) entry which is preliminary data.</text>
</comment>
<evidence type="ECO:0000256" key="2">
    <source>
        <dbReference type="ARBA" id="ARBA00010447"/>
    </source>
</evidence>
<gene>
    <name evidence="7" type="ORF">IAC80_03880</name>
</gene>
<evidence type="ECO:0000256" key="3">
    <source>
        <dbReference type="ARBA" id="ARBA00012239"/>
    </source>
</evidence>
<dbReference type="Gene3D" id="3.90.1150.10">
    <property type="entry name" value="Aspartate Aminotransferase, domain 1"/>
    <property type="match status" value="1"/>
</dbReference>
<dbReference type="Proteomes" id="UP000886889">
    <property type="component" value="Unassembled WGS sequence"/>
</dbReference>
<evidence type="ECO:0000313" key="7">
    <source>
        <dbReference type="EMBL" id="HIV23061.1"/>
    </source>
</evidence>
<dbReference type="InterPro" id="IPR015422">
    <property type="entry name" value="PyrdxlP-dep_Trfase_small"/>
</dbReference>
<dbReference type="NCBIfam" id="TIGR01977">
    <property type="entry name" value="am_tr_V_EF2568"/>
    <property type="match status" value="1"/>
</dbReference>
<evidence type="ECO:0000256" key="4">
    <source>
        <dbReference type="ARBA" id="ARBA00022898"/>
    </source>
</evidence>
<comment type="catalytic activity">
    <reaction evidence="5">
        <text>(sulfur carrier)-H + L-cysteine = (sulfur carrier)-SH + L-alanine</text>
        <dbReference type="Rhea" id="RHEA:43892"/>
        <dbReference type="Rhea" id="RHEA-COMP:14737"/>
        <dbReference type="Rhea" id="RHEA-COMP:14739"/>
        <dbReference type="ChEBI" id="CHEBI:29917"/>
        <dbReference type="ChEBI" id="CHEBI:35235"/>
        <dbReference type="ChEBI" id="CHEBI:57972"/>
        <dbReference type="ChEBI" id="CHEBI:64428"/>
        <dbReference type="EC" id="2.8.1.7"/>
    </reaction>
</comment>
<dbReference type="PANTHER" id="PTHR43586">
    <property type="entry name" value="CYSTEINE DESULFURASE"/>
    <property type="match status" value="1"/>
</dbReference>
<dbReference type="InterPro" id="IPR015421">
    <property type="entry name" value="PyrdxlP-dep_Trfase_major"/>
</dbReference>
<keyword evidence="7" id="KW-0808">Transferase</keyword>
<evidence type="ECO:0000259" key="6">
    <source>
        <dbReference type="Pfam" id="PF00266"/>
    </source>
</evidence>
<keyword evidence="7" id="KW-0032">Aminotransferase</keyword>
<reference evidence="7" key="1">
    <citation type="submission" date="2020-10" db="EMBL/GenBank/DDBJ databases">
        <authorList>
            <person name="Gilroy R."/>
        </authorList>
    </citation>
    <scope>NUCLEOTIDE SEQUENCE</scope>
    <source>
        <strain evidence="7">ChiBcec6-7307</strain>
    </source>
</reference>
<protein>
    <recommendedName>
        <fullName evidence="3">cysteine desulfurase</fullName>
        <ecNumber evidence="3">2.8.1.7</ecNumber>
    </recommendedName>
</protein>
<dbReference type="GO" id="GO:0031071">
    <property type="term" value="F:cysteine desulfurase activity"/>
    <property type="evidence" value="ECO:0007669"/>
    <property type="project" value="UniProtKB-EC"/>
</dbReference>
<keyword evidence="4" id="KW-0663">Pyridoxal phosphate</keyword>
<dbReference type="AlphaFoldDB" id="A0A9D1NZ14"/>
<dbReference type="SUPFAM" id="SSF53383">
    <property type="entry name" value="PLP-dependent transferases"/>
    <property type="match status" value="1"/>
</dbReference>
<comment type="cofactor">
    <cofactor evidence="1">
        <name>pyridoxal 5'-phosphate</name>
        <dbReference type="ChEBI" id="CHEBI:597326"/>
    </cofactor>
</comment>
<reference evidence="7" key="2">
    <citation type="journal article" date="2021" name="PeerJ">
        <title>Extensive microbial diversity within the chicken gut microbiome revealed by metagenomics and culture.</title>
        <authorList>
            <person name="Gilroy R."/>
            <person name="Ravi A."/>
            <person name="Getino M."/>
            <person name="Pursley I."/>
            <person name="Horton D.L."/>
            <person name="Alikhan N.F."/>
            <person name="Baker D."/>
            <person name="Gharbi K."/>
            <person name="Hall N."/>
            <person name="Watson M."/>
            <person name="Adriaenssens E.M."/>
            <person name="Foster-Nyarko E."/>
            <person name="Jarju S."/>
            <person name="Secka A."/>
            <person name="Antonio M."/>
            <person name="Oren A."/>
            <person name="Chaudhuri R.R."/>
            <person name="La Ragione R."/>
            <person name="Hildebrand F."/>
            <person name="Pallen M.J."/>
        </authorList>
    </citation>
    <scope>NUCLEOTIDE SEQUENCE</scope>
    <source>
        <strain evidence="7">ChiBcec6-7307</strain>
    </source>
</reference>
<dbReference type="InterPro" id="IPR016454">
    <property type="entry name" value="Cysteine_dSase"/>
</dbReference>
<evidence type="ECO:0000256" key="1">
    <source>
        <dbReference type="ARBA" id="ARBA00001933"/>
    </source>
</evidence>
<dbReference type="PIRSF" id="PIRSF005572">
    <property type="entry name" value="NifS"/>
    <property type="match status" value="1"/>
</dbReference>
<sequence length="378" mass="40835">MIYFDNAATTLPKPPEVKEAVCRALDTMGNADRGVHDASLGTMRTIYHARELAAELFGVSSPSRVAFAKNATEALNTAIRGLLAPGDHVIATAAEHNSVLRPLYELERKGVSLSILPCDERGYVRMELLGEFLRPNTRAVVCTHASNVTGNVMDVRRAGRFCRERGLLFILDASQTAGVCPVKMEETGADVICFTGHKGLYGPQGTGGLCVREGVEIAPLLFGGSGIQSYLKTQPSGMPGRLEAGTQNGHGLAGLAAGMEFVLRTGIRRIGEREQTLARRFYEGIRSIPGIRVYGDVQAPDHTGVVSFNLEGWDSGETADELARRFSIACRPGAHCAPLMHEALGTREQGAVRFSFSWFNTEEEIEEGIRAVACLAEE</sequence>
<feature type="domain" description="Aminotransferase class V" evidence="6">
    <location>
        <begin position="2"/>
        <end position="366"/>
    </location>
</feature>
<evidence type="ECO:0000313" key="8">
    <source>
        <dbReference type="Proteomes" id="UP000886889"/>
    </source>
</evidence>
<dbReference type="InterPro" id="IPR010969">
    <property type="entry name" value="Cys_dSase-rel_unknwn_funct"/>
</dbReference>